<gene>
    <name evidence="3" type="ORF">NWFMUON74_15770</name>
</gene>
<dbReference type="Proteomes" id="UP000516173">
    <property type="component" value="Chromosome"/>
</dbReference>
<feature type="region of interest" description="Disordered" evidence="1">
    <location>
        <begin position="1"/>
        <end position="37"/>
    </location>
</feature>
<dbReference type="GeneID" id="80346168"/>
<evidence type="ECO:0000256" key="1">
    <source>
        <dbReference type="SAM" id="MobiDB-lite"/>
    </source>
</evidence>
<evidence type="ECO:0000313" key="3">
    <source>
        <dbReference type="EMBL" id="BCK53805.1"/>
    </source>
</evidence>
<keyword evidence="2" id="KW-1133">Transmembrane helix</keyword>
<evidence type="ECO:0000256" key="2">
    <source>
        <dbReference type="SAM" id="Phobius"/>
    </source>
</evidence>
<name>A0A7G1KFF5_9NOCA</name>
<organism evidence="3 4">
    <name type="scientific">Nocardia wallacei</name>
    <dbReference type="NCBI Taxonomy" id="480035"/>
    <lineage>
        <taxon>Bacteria</taxon>
        <taxon>Bacillati</taxon>
        <taxon>Actinomycetota</taxon>
        <taxon>Actinomycetes</taxon>
        <taxon>Mycobacteriales</taxon>
        <taxon>Nocardiaceae</taxon>
        <taxon>Nocardia</taxon>
    </lineage>
</organism>
<keyword evidence="2" id="KW-0812">Transmembrane</keyword>
<keyword evidence="2" id="KW-0472">Membrane</keyword>
<protein>
    <submittedName>
        <fullName evidence="3">Uncharacterized protein</fullName>
    </submittedName>
</protein>
<dbReference type="RefSeq" id="WP_187687278.1">
    <property type="nucleotide sequence ID" value="NZ_AP023396.1"/>
</dbReference>
<sequence length="81" mass="8555">MTHDQGGGDRSDQSSDSGSGSGSGDAPDAARGQVGRVTEGTVEAGWLRPHARRALGRPRVSTIILIVLWIAVFVLYLQVHT</sequence>
<accession>A0A7G1KFF5</accession>
<feature type="compositionally biased region" description="Basic and acidic residues" evidence="1">
    <location>
        <begin position="1"/>
        <end position="13"/>
    </location>
</feature>
<evidence type="ECO:0000313" key="4">
    <source>
        <dbReference type="Proteomes" id="UP000516173"/>
    </source>
</evidence>
<dbReference type="EMBL" id="AP023396">
    <property type="protein sequence ID" value="BCK53805.1"/>
    <property type="molecule type" value="Genomic_DNA"/>
</dbReference>
<proteinExistence type="predicted"/>
<dbReference type="AlphaFoldDB" id="A0A7G1KFF5"/>
<dbReference type="KEGG" id="nwl:NWFMUON74_15770"/>
<keyword evidence="4" id="KW-1185">Reference proteome</keyword>
<feature type="transmembrane region" description="Helical" evidence="2">
    <location>
        <begin position="60"/>
        <end position="79"/>
    </location>
</feature>
<reference evidence="3 4" key="1">
    <citation type="submission" date="2020-08" db="EMBL/GenBank/DDBJ databases">
        <title>Genome Sequencing of Nocardia wallacei strain FMUON74 and assembly.</title>
        <authorList>
            <person name="Toyokawa M."/>
            <person name="Uesaka K."/>
        </authorList>
    </citation>
    <scope>NUCLEOTIDE SEQUENCE [LARGE SCALE GENOMIC DNA]</scope>
    <source>
        <strain evidence="3 4">FMUON74</strain>
    </source>
</reference>